<dbReference type="PROSITE" id="PS51898">
    <property type="entry name" value="TYR_RECOMBINASE"/>
    <property type="match status" value="1"/>
</dbReference>
<dbReference type="Gene3D" id="1.10.443.10">
    <property type="entry name" value="Intergrase catalytic core"/>
    <property type="match status" value="1"/>
</dbReference>
<keyword evidence="2" id="KW-0238">DNA-binding</keyword>
<dbReference type="SUPFAM" id="SSF56349">
    <property type="entry name" value="DNA breaking-rejoining enzymes"/>
    <property type="match status" value="1"/>
</dbReference>
<evidence type="ECO:0000313" key="6">
    <source>
        <dbReference type="Proteomes" id="UP000655570"/>
    </source>
</evidence>
<keyword evidence="3" id="KW-0233">DNA recombination</keyword>
<comment type="caution">
    <text evidence="5">The sequence shown here is derived from an EMBL/GenBank/DDBJ whole genome shotgun (WGS) entry which is preliminary data.</text>
</comment>
<accession>A0ABR8TWA1</accession>
<gene>
    <name evidence="5" type="ORF">H9641_04850</name>
</gene>
<dbReference type="CDD" id="cd01189">
    <property type="entry name" value="INT_ICEBs1_C_like"/>
    <property type="match status" value="1"/>
</dbReference>
<comment type="similarity">
    <text evidence="1">Belongs to the 'phage' integrase family.</text>
</comment>
<dbReference type="InterPro" id="IPR013762">
    <property type="entry name" value="Integrase-like_cat_sf"/>
</dbReference>
<organism evidence="5 6">
    <name type="scientific">Oerskovia merdavium</name>
    <dbReference type="NCBI Taxonomy" id="2762227"/>
    <lineage>
        <taxon>Bacteria</taxon>
        <taxon>Bacillati</taxon>
        <taxon>Actinomycetota</taxon>
        <taxon>Actinomycetes</taxon>
        <taxon>Micrococcales</taxon>
        <taxon>Cellulomonadaceae</taxon>
        <taxon>Oerskovia</taxon>
    </lineage>
</organism>
<dbReference type="InterPro" id="IPR011010">
    <property type="entry name" value="DNA_brk_join_enz"/>
</dbReference>
<dbReference type="PANTHER" id="PTHR30349">
    <property type="entry name" value="PHAGE INTEGRASE-RELATED"/>
    <property type="match status" value="1"/>
</dbReference>
<evidence type="ECO:0000259" key="4">
    <source>
        <dbReference type="PROSITE" id="PS51898"/>
    </source>
</evidence>
<dbReference type="Proteomes" id="UP000655570">
    <property type="component" value="Unassembled WGS sequence"/>
</dbReference>
<dbReference type="RefSeq" id="WP_191801491.1">
    <property type="nucleotide sequence ID" value="NZ_JACSQF010000003.1"/>
</dbReference>
<evidence type="ECO:0000256" key="1">
    <source>
        <dbReference type="ARBA" id="ARBA00008857"/>
    </source>
</evidence>
<protein>
    <submittedName>
        <fullName evidence="5">Site-specific integrase</fullName>
    </submittedName>
</protein>
<dbReference type="InterPro" id="IPR002104">
    <property type="entry name" value="Integrase_catalytic"/>
</dbReference>
<dbReference type="Gene3D" id="1.10.150.130">
    <property type="match status" value="1"/>
</dbReference>
<evidence type="ECO:0000256" key="2">
    <source>
        <dbReference type="ARBA" id="ARBA00023125"/>
    </source>
</evidence>
<evidence type="ECO:0000313" key="5">
    <source>
        <dbReference type="EMBL" id="MBD7980046.1"/>
    </source>
</evidence>
<evidence type="ECO:0000256" key="3">
    <source>
        <dbReference type="ARBA" id="ARBA00023172"/>
    </source>
</evidence>
<feature type="domain" description="Tyr recombinase" evidence="4">
    <location>
        <begin position="154"/>
        <end position="355"/>
    </location>
</feature>
<proteinExistence type="inferred from homology"/>
<dbReference type="Pfam" id="PF00589">
    <property type="entry name" value="Phage_integrase"/>
    <property type="match status" value="1"/>
</dbReference>
<reference evidence="5 6" key="1">
    <citation type="submission" date="2020-08" db="EMBL/GenBank/DDBJ databases">
        <title>A Genomic Blueprint of the Chicken Gut Microbiome.</title>
        <authorList>
            <person name="Gilroy R."/>
            <person name="Ravi A."/>
            <person name="Getino M."/>
            <person name="Pursley I."/>
            <person name="Horton D.L."/>
            <person name="Alikhan N.-F."/>
            <person name="Baker D."/>
            <person name="Gharbi K."/>
            <person name="Hall N."/>
            <person name="Watson M."/>
            <person name="Adriaenssens E.M."/>
            <person name="Foster-Nyarko E."/>
            <person name="Jarju S."/>
            <person name="Secka A."/>
            <person name="Antonio M."/>
            <person name="Oren A."/>
            <person name="Chaudhuri R."/>
            <person name="La Ragione R.M."/>
            <person name="Hildebrand F."/>
            <person name="Pallen M.J."/>
        </authorList>
    </citation>
    <scope>NUCLEOTIDE SEQUENCE [LARGE SCALE GENOMIC DNA]</scope>
    <source>
        <strain evidence="5 6">Sa2CUA9</strain>
    </source>
</reference>
<dbReference type="InterPro" id="IPR050090">
    <property type="entry name" value="Tyrosine_recombinase_XerCD"/>
</dbReference>
<keyword evidence="6" id="KW-1185">Reference proteome</keyword>
<name>A0ABR8TWA1_9CELL</name>
<dbReference type="EMBL" id="JACSQF010000003">
    <property type="protein sequence ID" value="MBD7980046.1"/>
    <property type="molecule type" value="Genomic_DNA"/>
</dbReference>
<sequence>MASLKRRADGVWRARYRDAAGKEHAKHFPRKVDAQRWLDEVTASVVTGRYVDPKAGRITFDMWWADWSARQVWARGTLEAAKQAADSVTFGDLPMSALRASHVEAWVKSMSQPAASRKGGLAASTIKTRVTYVRMSLSAAVRDRVIPEDPSSRVPLPRIRKAEASMAIPTARGVGDALREAPEWFAPFIGVCAFAGLRLGEAAGLQLADVDFLRRTIRVDRQVQGATSKTVEIVPPKYGSERTVFVPEELTTMIARHVEGFGTRGEEEWLFCAPSGDLWNRNSAGNQWRAVRDAVGLGEHTLHDLRHFYASGLIADGCDVVTVQRALGHSSPTITLGTYSHLWPTAEDRTRTAAAGLMMSAFESPADSVRTEGT</sequence>
<dbReference type="PANTHER" id="PTHR30349:SF64">
    <property type="entry name" value="PROPHAGE INTEGRASE INTD-RELATED"/>
    <property type="match status" value="1"/>
</dbReference>
<dbReference type="InterPro" id="IPR010998">
    <property type="entry name" value="Integrase_recombinase_N"/>
</dbReference>